<proteinExistence type="predicted"/>
<dbReference type="EMBL" id="MRWD01000004">
    <property type="protein sequence ID" value="ORJ22742.1"/>
    <property type="molecule type" value="Genomic_DNA"/>
</dbReference>
<accession>A0ABX3U5E1</accession>
<gene>
    <name evidence="1" type="ORF">BS639_02660</name>
</gene>
<dbReference type="RefSeq" id="WP_084982204.1">
    <property type="nucleotide sequence ID" value="NZ_CBCSCF010000012.1"/>
</dbReference>
<evidence type="ECO:0000313" key="1">
    <source>
        <dbReference type="EMBL" id="ORJ22742.1"/>
    </source>
</evidence>
<protein>
    <recommendedName>
        <fullName evidence="3">Type II secretory pathway, pseudopilin PulG</fullName>
    </recommendedName>
</protein>
<dbReference type="Proteomes" id="UP000192722">
    <property type="component" value="Unassembled WGS sequence"/>
</dbReference>
<reference evidence="1 2" key="1">
    <citation type="journal article" date="2017" name="Int. J. Syst. Evol. Microbiol.">
        <title>Rouxiella badensis sp. nov. and Rouxiella silvae sp. nov. isolated from peat bog soil in Germany and emendation of the genus description.</title>
        <authorList>
            <person name="Le Fleche-Mateos A."/>
            <person name="Kugler J.H."/>
            <person name="Hansen S.H."/>
            <person name="Syldatk C."/>
            <person name="Hausmann R."/>
            <person name="Lomprez F."/>
            <person name="Vandenbogaert M."/>
            <person name="Manuguerra J.C."/>
            <person name="Grimont P.A."/>
        </authorList>
    </citation>
    <scope>NUCLEOTIDE SEQUENCE [LARGE SCALE GENOMIC DNA]</scope>
    <source>
        <strain evidence="1 2">213</strain>
    </source>
</reference>
<keyword evidence="2" id="KW-1185">Reference proteome</keyword>
<sequence>MRSGNSQAGFSYLLLLIWLSIMAFMLLESQDLIASRFRQRQEAQLLFNGNQIREAINHYRGSDNINAEEDGPKDGGCFPTDFSQLLIDNRGQKPVYHLRKVYLDPFMPKKAWIKVFDAEGRWIGVHSSDQRRPLKKMGFSEQDNEFSKAKTYQEWIFKVDEDPAAPLPDQCKK</sequence>
<organism evidence="1 2">
    <name type="scientific">Rouxiella silvae</name>
    <dbReference type="NCBI Taxonomy" id="1646373"/>
    <lineage>
        <taxon>Bacteria</taxon>
        <taxon>Pseudomonadati</taxon>
        <taxon>Pseudomonadota</taxon>
        <taxon>Gammaproteobacteria</taxon>
        <taxon>Enterobacterales</taxon>
        <taxon>Yersiniaceae</taxon>
        <taxon>Rouxiella</taxon>
    </lineage>
</organism>
<evidence type="ECO:0000313" key="2">
    <source>
        <dbReference type="Proteomes" id="UP000192722"/>
    </source>
</evidence>
<comment type="caution">
    <text evidence="1">The sequence shown here is derived from an EMBL/GenBank/DDBJ whole genome shotgun (WGS) entry which is preliminary data.</text>
</comment>
<evidence type="ECO:0008006" key="3">
    <source>
        <dbReference type="Google" id="ProtNLM"/>
    </source>
</evidence>
<name>A0ABX3U5E1_9GAMM</name>